<dbReference type="EMBL" id="NPIC01000004">
    <property type="protein sequence ID" value="RDL36734.1"/>
    <property type="molecule type" value="Genomic_DNA"/>
</dbReference>
<dbReference type="CDD" id="cd18186">
    <property type="entry name" value="BTB_POZ_ZBTB_KLHL-like"/>
    <property type="match status" value="1"/>
</dbReference>
<evidence type="ECO:0000256" key="1">
    <source>
        <dbReference type="SAM" id="MobiDB-lite"/>
    </source>
</evidence>
<evidence type="ECO:0008006" key="4">
    <source>
        <dbReference type="Google" id="ProtNLM"/>
    </source>
</evidence>
<dbReference type="OrthoDB" id="6359816at2759"/>
<dbReference type="GeneID" id="43598935"/>
<organism evidence="2 3">
    <name type="scientific">Venustampulla echinocandica</name>
    <dbReference type="NCBI Taxonomy" id="2656787"/>
    <lineage>
        <taxon>Eukaryota</taxon>
        <taxon>Fungi</taxon>
        <taxon>Dikarya</taxon>
        <taxon>Ascomycota</taxon>
        <taxon>Pezizomycotina</taxon>
        <taxon>Leotiomycetes</taxon>
        <taxon>Helotiales</taxon>
        <taxon>Pleuroascaceae</taxon>
        <taxon>Venustampulla</taxon>
    </lineage>
</organism>
<protein>
    <recommendedName>
        <fullName evidence="4">BTB domain-containing protein</fullName>
    </recommendedName>
</protein>
<dbReference type="SUPFAM" id="SSF54695">
    <property type="entry name" value="POZ domain"/>
    <property type="match status" value="1"/>
</dbReference>
<evidence type="ECO:0000313" key="3">
    <source>
        <dbReference type="Proteomes" id="UP000254866"/>
    </source>
</evidence>
<comment type="caution">
    <text evidence="2">The sequence shown here is derived from an EMBL/GenBank/DDBJ whole genome shotgun (WGS) entry which is preliminary data.</text>
</comment>
<keyword evidence="3" id="KW-1185">Reference proteome</keyword>
<dbReference type="AlphaFoldDB" id="A0A370TMJ0"/>
<dbReference type="Proteomes" id="UP000254866">
    <property type="component" value="Unassembled WGS sequence"/>
</dbReference>
<dbReference type="STRING" id="2656787.A0A370TMJ0"/>
<feature type="compositionally biased region" description="Basic residues" evidence="1">
    <location>
        <begin position="183"/>
        <end position="193"/>
    </location>
</feature>
<evidence type="ECO:0000313" key="2">
    <source>
        <dbReference type="EMBL" id="RDL36734.1"/>
    </source>
</evidence>
<accession>A0A370TMJ0</accession>
<gene>
    <name evidence="2" type="ORF">BP5553_06086</name>
</gene>
<dbReference type="InterPro" id="IPR011333">
    <property type="entry name" value="SKP1/BTB/POZ_sf"/>
</dbReference>
<dbReference type="Gene3D" id="3.30.710.10">
    <property type="entry name" value="Potassium Channel Kv1.1, Chain A"/>
    <property type="match status" value="1"/>
</dbReference>
<feature type="region of interest" description="Disordered" evidence="1">
    <location>
        <begin position="144"/>
        <end position="211"/>
    </location>
</feature>
<name>A0A370TMJ0_9HELO</name>
<feature type="region of interest" description="Disordered" evidence="1">
    <location>
        <begin position="266"/>
        <end position="296"/>
    </location>
</feature>
<sequence length="453" mass="51657">MARTNGRNRPADRGETSLDAAMRAPSTTTPDVVVLDFVEEEVKAKDTSDPEKDLWLSTCDGRYQSPIIPVRVGPHAETFPVHLSILRKSEYFRRALDGTFREAEDQAIDLPEEDPSIFGFLVAWLYEEKFVPIKPVARVLVKDEDKGKGKEGSGEGNANTARGEEDADVSDSVGSASDDSTRSRRRNQRRRRLDRAWEQRQRKQPNRHRPECNCAACTTETIGPPCWSCGARALPDPRPPHWNGPRHRPPPHPVILDGRYIHPRAPRERERIRRRGSGNGNNADNILPEEEEEPERMSPEDLRTWCLAYTLSIDVYVCADRYLLSDFKTSIAAYIINNFEIAGLDAAQPAILYSCKTLHDGISALDPLSRKVFARVGFLQARLWKNFPQETSMFFEDNPRLAMCIMREMVERREEDIKDDLPAMERPVGSGPAMNEDVPHYIERPRRYNAPYY</sequence>
<dbReference type="RefSeq" id="XP_031869390.1">
    <property type="nucleotide sequence ID" value="XM_032014709.1"/>
</dbReference>
<feature type="compositionally biased region" description="Basic and acidic residues" evidence="1">
    <location>
        <begin position="144"/>
        <end position="153"/>
    </location>
</feature>
<reference evidence="2 3" key="1">
    <citation type="journal article" date="2018" name="IMA Fungus">
        <title>IMA Genome-F 9: Draft genome sequence of Annulohypoxylon stygium, Aspergillus mulundensis, Berkeleyomyces basicola (syn. Thielaviopsis basicola), Ceratocystis smalleyi, two Cercospora beticola strains, Coleophoma cylindrospora, Fusarium fracticaudum, Phialophora cf. hyalina, and Morchella septimelata.</title>
        <authorList>
            <person name="Wingfield B.D."/>
            <person name="Bills G.F."/>
            <person name="Dong Y."/>
            <person name="Huang W."/>
            <person name="Nel W.J."/>
            <person name="Swalarsk-Parry B.S."/>
            <person name="Vaghefi N."/>
            <person name="Wilken P.M."/>
            <person name="An Z."/>
            <person name="de Beer Z.W."/>
            <person name="De Vos L."/>
            <person name="Chen L."/>
            <person name="Duong T.A."/>
            <person name="Gao Y."/>
            <person name="Hammerbacher A."/>
            <person name="Kikkert J.R."/>
            <person name="Li Y."/>
            <person name="Li H."/>
            <person name="Li K."/>
            <person name="Li Q."/>
            <person name="Liu X."/>
            <person name="Ma X."/>
            <person name="Naidoo K."/>
            <person name="Pethybridge S.J."/>
            <person name="Sun J."/>
            <person name="Steenkamp E.T."/>
            <person name="van der Nest M.A."/>
            <person name="van Wyk S."/>
            <person name="Wingfield M.J."/>
            <person name="Xiong C."/>
            <person name="Yue Q."/>
            <person name="Zhang X."/>
        </authorList>
    </citation>
    <scope>NUCLEOTIDE SEQUENCE [LARGE SCALE GENOMIC DNA]</scope>
    <source>
        <strain evidence="2 3">BP 5553</strain>
    </source>
</reference>
<feature type="region of interest" description="Disordered" evidence="1">
    <location>
        <begin position="1"/>
        <end position="27"/>
    </location>
</feature>
<dbReference type="PANTHER" id="PTHR47843:SF6">
    <property type="entry name" value="BTB DOMAIN-CONTAINING PROTEIN"/>
    <property type="match status" value="1"/>
</dbReference>
<dbReference type="PANTHER" id="PTHR47843">
    <property type="entry name" value="BTB DOMAIN-CONTAINING PROTEIN-RELATED"/>
    <property type="match status" value="1"/>
</dbReference>
<proteinExistence type="predicted"/>